<dbReference type="Gene3D" id="3.20.20.450">
    <property type="entry name" value="EAL domain"/>
    <property type="match status" value="1"/>
</dbReference>
<evidence type="ECO:0000259" key="1">
    <source>
        <dbReference type="PROSITE" id="PS50883"/>
    </source>
</evidence>
<accession>A0A9D5R8N5</accession>
<dbReference type="PANTHER" id="PTHR33121:SF70">
    <property type="entry name" value="SIGNALING PROTEIN YKOW"/>
    <property type="match status" value="1"/>
</dbReference>
<dbReference type="Proteomes" id="UP000806542">
    <property type="component" value="Unassembled WGS sequence"/>
</dbReference>
<dbReference type="InterPro" id="IPR035919">
    <property type="entry name" value="EAL_sf"/>
</dbReference>
<dbReference type="InterPro" id="IPR001633">
    <property type="entry name" value="EAL_dom"/>
</dbReference>
<evidence type="ECO:0000313" key="2">
    <source>
        <dbReference type="EMBL" id="MBE5040152.1"/>
    </source>
</evidence>
<dbReference type="AlphaFoldDB" id="A0A9D5R8N5"/>
<dbReference type="CDD" id="cd01948">
    <property type="entry name" value="EAL"/>
    <property type="match status" value="1"/>
</dbReference>
<dbReference type="EMBL" id="JADCKB010000011">
    <property type="protein sequence ID" value="MBE5040152.1"/>
    <property type="molecule type" value="Genomic_DNA"/>
</dbReference>
<organism evidence="2 3">
    <name type="scientific">Ructibacterium gallinarum</name>
    <dbReference type="NCBI Taxonomy" id="2779355"/>
    <lineage>
        <taxon>Bacteria</taxon>
        <taxon>Bacillati</taxon>
        <taxon>Bacillota</taxon>
        <taxon>Clostridia</taxon>
        <taxon>Eubacteriales</taxon>
        <taxon>Oscillospiraceae</taxon>
        <taxon>Ructibacterium</taxon>
    </lineage>
</organism>
<dbReference type="InterPro" id="IPR050706">
    <property type="entry name" value="Cyclic-di-GMP_PDE-like"/>
</dbReference>
<dbReference type="PANTHER" id="PTHR33121">
    <property type="entry name" value="CYCLIC DI-GMP PHOSPHODIESTERASE PDEF"/>
    <property type="match status" value="1"/>
</dbReference>
<dbReference type="GO" id="GO:0071111">
    <property type="term" value="F:cyclic-guanylate-specific phosphodiesterase activity"/>
    <property type="evidence" value="ECO:0007669"/>
    <property type="project" value="InterPro"/>
</dbReference>
<feature type="domain" description="EAL" evidence="1">
    <location>
        <begin position="1"/>
        <end position="249"/>
    </location>
</feature>
<evidence type="ECO:0000313" key="3">
    <source>
        <dbReference type="Proteomes" id="UP000806542"/>
    </source>
</evidence>
<dbReference type="SMART" id="SM00052">
    <property type="entry name" value="EAL"/>
    <property type="match status" value="1"/>
</dbReference>
<name>A0A9D5R8N5_9FIRM</name>
<proteinExistence type="predicted"/>
<comment type="caution">
    <text evidence="2">The sequence shown here is derived from an EMBL/GenBank/DDBJ whole genome shotgun (WGS) entry which is preliminary data.</text>
</comment>
<sequence>MEINFKHAFANQELCVWYEPQVDMQTGKICGAEALVRRQKNGRQISPLNFIPALEESGQIVELDREVLRVVCRDIREAKRRGACLGPISVNLSRRHMGQCDAAEELIKITEENGAEKEDIVFELTETAVCRDDKEDLEQFMGKLSQWGFQISLDDFGIGFSALKLLADIPFHILKLDRYFVSRIGDPRIEIILSATVDLARKLGINVIAEGVENTTQIRFLLENSCFTGQGYYFFKPMPQSEYLKQLLS</sequence>
<dbReference type="SUPFAM" id="SSF141868">
    <property type="entry name" value="EAL domain-like"/>
    <property type="match status" value="1"/>
</dbReference>
<keyword evidence="3" id="KW-1185">Reference proteome</keyword>
<dbReference type="Pfam" id="PF00563">
    <property type="entry name" value="EAL"/>
    <property type="match status" value="1"/>
</dbReference>
<reference evidence="2" key="1">
    <citation type="submission" date="2020-10" db="EMBL/GenBank/DDBJ databases">
        <title>ChiBAC.</title>
        <authorList>
            <person name="Zenner C."/>
            <person name="Hitch T.C.A."/>
            <person name="Clavel T."/>
        </authorList>
    </citation>
    <scope>NUCLEOTIDE SEQUENCE</scope>
    <source>
        <strain evidence="2">DSM 107454</strain>
    </source>
</reference>
<protein>
    <submittedName>
        <fullName evidence="2">EAL domain-containing protein</fullName>
    </submittedName>
</protein>
<dbReference type="RefSeq" id="WP_226392698.1">
    <property type="nucleotide sequence ID" value="NZ_JADCKB010000011.1"/>
</dbReference>
<dbReference type="PROSITE" id="PS50883">
    <property type="entry name" value="EAL"/>
    <property type="match status" value="1"/>
</dbReference>
<gene>
    <name evidence="2" type="ORF">INF28_06720</name>
</gene>